<evidence type="ECO:0000256" key="1">
    <source>
        <dbReference type="SAM" id="Phobius"/>
    </source>
</evidence>
<feature type="transmembrane region" description="Helical" evidence="1">
    <location>
        <begin position="147"/>
        <end position="168"/>
    </location>
</feature>
<evidence type="ECO:0008006" key="4">
    <source>
        <dbReference type="Google" id="ProtNLM"/>
    </source>
</evidence>
<keyword evidence="3" id="KW-1185">Reference proteome</keyword>
<accession>A0ABP8IQE6</accession>
<feature type="transmembrane region" description="Helical" evidence="1">
    <location>
        <begin position="116"/>
        <end position="135"/>
    </location>
</feature>
<evidence type="ECO:0000313" key="3">
    <source>
        <dbReference type="Proteomes" id="UP001501153"/>
    </source>
</evidence>
<evidence type="ECO:0000313" key="2">
    <source>
        <dbReference type="EMBL" id="GAA4366730.1"/>
    </source>
</evidence>
<keyword evidence="1" id="KW-0812">Transmembrane</keyword>
<feature type="transmembrane region" description="Helical" evidence="1">
    <location>
        <begin position="85"/>
        <end position="104"/>
    </location>
</feature>
<name>A0ABP8IQE6_9BACT</name>
<protein>
    <recommendedName>
        <fullName evidence="4">DUF2127 domain-containing protein</fullName>
    </recommendedName>
</protein>
<keyword evidence="1" id="KW-1133">Transmembrane helix</keyword>
<proteinExistence type="predicted"/>
<sequence length="180" mass="19574">MPKHVASSPDARTLPSTPRMNTGRWVLVGLLVLVLFLAGVYDAQIFGFLTTAWQKVLSAVGLSRQAELLQQGVHGGVTHRALPAVLTYAAFYIALCLLLLRLLVHDPLQWRLVLQLYAGIIAAYVLIVAIGKLAGDAVWAYRLSRHLIDFLVGPLPIAGLLVLFRAGLGPQSTDSRMQAK</sequence>
<keyword evidence="1" id="KW-0472">Membrane</keyword>
<organism evidence="2 3">
    <name type="scientific">Hymenobacter saemangeumensis</name>
    <dbReference type="NCBI Taxonomy" id="1084522"/>
    <lineage>
        <taxon>Bacteria</taxon>
        <taxon>Pseudomonadati</taxon>
        <taxon>Bacteroidota</taxon>
        <taxon>Cytophagia</taxon>
        <taxon>Cytophagales</taxon>
        <taxon>Hymenobacteraceae</taxon>
        <taxon>Hymenobacter</taxon>
    </lineage>
</organism>
<gene>
    <name evidence="2" type="ORF">GCM10023185_38100</name>
</gene>
<comment type="caution">
    <text evidence="2">The sequence shown here is derived from an EMBL/GenBank/DDBJ whole genome shotgun (WGS) entry which is preliminary data.</text>
</comment>
<dbReference type="EMBL" id="BAABGZ010000076">
    <property type="protein sequence ID" value="GAA4366730.1"/>
    <property type="molecule type" value="Genomic_DNA"/>
</dbReference>
<dbReference type="NCBIfam" id="NF046082">
    <property type="entry name" value="assoc_w_XrtX"/>
    <property type="match status" value="1"/>
</dbReference>
<reference evidence="3" key="1">
    <citation type="journal article" date="2019" name="Int. J. Syst. Evol. Microbiol.">
        <title>The Global Catalogue of Microorganisms (GCM) 10K type strain sequencing project: providing services to taxonomists for standard genome sequencing and annotation.</title>
        <authorList>
            <consortium name="The Broad Institute Genomics Platform"/>
            <consortium name="The Broad Institute Genome Sequencing Center for Infectious Disease"/>
            <person name="Wu L."/>
            <person name="Ma J."/>
        </authorList>
    </citation>
    <scope>NUCLEOTIDE SEQUENCE [LARGE SCALE GENOMIC DNA]</scope>
    <source>
        <strain evidence="3">JCM 17923</strain>
    </source>
</reference>
<dbReference type="Proteomes" id="UP001501153">
    <property type="component" value="Unassembled WGS sequence"/>
</dbReference>